<feature type="region of interest" description="Disordered" evidence="3">
    <location>
        <begin position="1"/>
        <end position="22"/>
    </location>
</feature>
<evidence type="ECO:0000259" key="4">
    <source>
        <dbReference type="Pfam" id="PF13359"/>
    </source>
</evidence>
<gene>
    <name evidence="5" type="ORF">KCMC57_62740</name>
</gene>
<comment type="cofactor">
    <cofactor evidence="1">
        <name>a divalent metal cation</name>
        <dbReference type="ChEBI" id="CHEBI:60240"/>
    </cofactor>
</comment>
<dbReference type="AlphaFoldDB" id="A0AB33K523"/>
<dbReference type="EMBL" id="AP035881">
    <property type="protein sequence ID" value="BFP49906.1"/>
    <property type="molecule type" value="Genomic_DNA"/>
</dbReference>
<feature type="domain" description="DDE Tnp4" evidence="4">
    <location>
        <begin position="44"/>
        <end position="147"/>
    </location>
</feature>
<keyword evidence="2" id="KW-0479">Metal-binding</keyword>
<sequence>MAAQEIGFRQASRGGRALSPGHALRREADAEYVLGDDALTECDRVGDGRSDHSGRHRRHGVNLQVTTGARGRLVWISRPPPGRTHDLTAAPRHRIVKTCGRLRIPALADTACTGAGGTFAISARRPPGGELTTGQRSIDQALARQRSPRRTRRCRRQAMAHLPARPLKPNRLTSAANLPGPWSRPGPGEKRC</sequence>
<reference evidence="5" key="1">
    <citation type="submission" date="2024-07" db="EMBL/GenBank/DDBJ databases">
        <title>Complete genome sequences of cellulolytic bacteria, Kitasatospora sp. CMC57 and Streptomyces sp. CMC78, isolated from Japanese agricultural soil.</title>
        <authorList>
            <person name="Hashimoto T."/>
            <person name="Ito M."/>
            <person name="Iwamoto M."/>
            <person name="Fukahori D."/>
            <person name="Shoda T."/>
            <person name="Sakoda M."/>
            <person name="Morohoshi T."/>
            <person name="Mitsuboshi M."/>
            <person name="Nishizawa T."/>
        </authorList>
    </citation>
    <scope>NUCLEOTIDE SEQUENCE</scope>
    <source>
        <strain evidence="5">CMC57</strain>
    </source>
</reference>
<evidence type="ECO:0000256" key="3">
    <source>
        <dbReference type="SAM" id="MobiDB-lite"/>
    </source>
</evidence>
<feature type="region of interest" description="Disordered" evidence="3">
    <location>
        <begin position="123"/>
        <end position="152"/>
    </location>
</feature>
<evidence type="ECO:0000313" key="5">
    <source>
        <dbReference type="EMBL" id="BFP49906.1"/>
    </source>
</evidence>
<name>A0AB33K523_9ACTN</name>
<proteinExistence type="predicted"/>
<dbReference type="Pfam" id="PF13359">
    <property type="entry name" value="DDE_Tnp_4"/>
    <property type="match status" value="1"/>
</dbReference>
<feature type="region of interest" description="Disordered" evidence="3">
    <location>
        <begin position="164"/>
        <end position="192"/>
    </location>
</feature>
<accession>A0AB33K523</accession>
<dbReference type="RefSeq" id="WP_407991952.1">
    <property type="nucleotide sequence ID" value="NZ_AP035881.2"/>
</dbReference>
<protein>
    <recommendedName>
        <fullName evidence="4">DDE Tnp4 domain-containing protein</fullName>
    </recommendedName>
</protein>
<dbReference type="InterPro" id="IPR027806">
    <property type="entry name" value="HARBI1_dom"/>
</dbReference>
<organism evidence="5">
    <name type="scientific">Kitasatospora sp. CMC57</name>
    <dbReference type="NCBI Taxonomy" id="3231513"/>
    <lineage>
        <taxon>Bacteria</taxon>
        <taxon>Bacillati</taxon>
        <taxon>Actinomycetota</taxon>
        <taxon>Actinomycetes</taxon>
        <taxon>Kitasatosporales</taxon>
        <taxon>Streptomycetaceae</taxon>
        <taxon>Kitasatospora</taxon>
    </lineage>
</organism>
<evidence type="ECO:0000256" key="1">
    <source>
        <dbReference type="ARBA" id="ARBA00001968"/>
    </source>
</evidence>
<dbReference type="GO" id="GO:0046872">
    <property type="term" value="F:metal ion binding"/>
    <property type="evidence" value="ECO:0007669"/>
    <property type="project" value="UniProtKB-KW"/>
</dbReference>
<evidence type="ECO:0000256" key="2">
    <source>
        <dbReference type="ARBA" id="ARBA00022723"/>
    </source>
</evidence>